<dbReference type="Proteomes" id="UP000033901">
    <property type="component" value="Unassembled WGS sequence"/>
</dbReference>
<reference evidence="1 2" key="1">
    <citation type="journal article" date="2015" name="Nature">
        <title>rRNA introns, odd ribosomes, and small enigmatic genomes across a large radiation of phyla.</title>
        <authorList>
            <person name="Brown C.T."/>
            <person name="Hug L.A."/>
            <person name="Thomas B.C."/>
            <person name="Sharon I."/>
            <person name="Castelle C.J."/>
            <person name="Singh A."/>
            <person name="Wilkins M.J."/>
            <person name="Williams K.H."/>
            <person name="Banfield J.F."/>
        </authorList>
    </citation>
    <scope>NUCLEOTIDE SEQUENCE [LARGE SCALE GENOMIC DNA]</scope>
</reference>
<sequence length="194" mass="21893">MLRGNLKFYVLALILFAGVFSLGTKIAKVNHPVFSEEKTRLAGSLEKFEFLSNQRSNKCGLQATNLDSYPEDGSIQGSCCAAMEIKQYQKQVEGLKKYSNISQIPEDPYDIPVSLAKELFQYQKNIQLIPEQQVIYEEAVKLSHEGGPCCCRCWRWTAFEGQAKYLITKHNFGPEEIAEIWDLEDGCGGGEEHT</sequence>
<gene>
    <name evidence="1" type="ORF">UW61_C0009G0003</name>
</gene>
<accession>A0A0G1J6Y3</accession>
<dbReference type="AlphaFoldDB" id="A0A0G1J6Y3"/>
<name>A0A0G1J6Y3_9BACT</name>
<proteinExistence type="predicted"/>
<evidence type="ECO:0000313" key="1">
    <source>
        <dbReference type="EMBL" id="KKT67416.1"/>
    </source>
</evidence>
<protein>
    <submittedName>
        <fullName evidence="1">Uncharacterized protein</fullName>
    </submittedName>
</protein>
<dbReference type="EMBL" id="LCIZ01000009">
    <property type="protein sequence ID" value="KKT67416.1"/>
    <property type="molecule type" value="Genomic_DNA"/>
</dbReference>
<comment type="caution">
    <text evidence="1">The sequence shown here is derived from an EMBL/GenBank/DDBJ whole genome shotgun (WGS) entry which is preliminary data.</text>
</comment>
<evidence type="ECO:0000313" key="2">
    <source>
        <dbReference type="Proteomes" id="UP000033901"/>
    </source>
</evidence>
<organism evidence="1 2">
    <name type="scientific">Candidatus Curtissbacteria bacterium GW2011_GWC1_44_33</name>
    <dbReference type="NCBI Taxonomy" id="1618413"/>
    <lineage>
        <taxon>Bacteria</taxon>
        <taxon>Candidatus Curtissiibacteriota</taxon>
    </lineage>
</organism>